<dbReference type="Proteomes" id="UP001566132">
    <property type="component" value="Unassembled WGS sequence"/>
</dbReference>
<feature type="coiled-coil region" evidence="1">
    <location>
        <begin position="504"/>
        <end position="668"/>
    </location>
</feature>
<dbReference type="AlphaFoldDB" id="A0ABD1FCD0"/>
<evidence type="ECO:0000256" key="2">
    <source>
        <dbReference type="SAM" id="MobiDB-lite"/>
    </source>
</evidence>
<comment type="caution">
    <text evidence="3">The sequence shown here is derived from an EMBL/GenBank/DDBJ whole genome shotgun (WGS) entry which is preliminary data.</text>
</comment>
<feature type="coiled-coil region" evidence="1">
    <location>
        <begin position="810"/>
        <end position="999"/>
    </location>
</feature>
<accession>A0ABD1FCD0</accession>
<feature type="coiled-coil region" evidence="1">
    <location>
        <begin position="722"/>
        <end position="749"/>
    </location>
</feature>
<feature type="coiled-coil region" evidence="1">
    <location>
        <begin position="445"/>
        <end position="479"/>
    </location>
</feature>
<feature type="coiled-coil region" evidence="1">
    <location>
        <begin position="197"/>
        <end position="238"/>
    </location>
</feature>
<organism evidence="3 4">
    <name type="scientific">Hypothenemus hampei</name>
    <name type="common">Coffee berry borer</name>
    <dbReference type="NCBI Taxonomy" id="57062"/>
    <lineage>
        <taxon>Eukaryota</taxon>
        <taxon>Metazoa</taxon>
        <taxon>Ecdysozoa</taxon>
        <taxon>Arthropoda</taxon>
        <taxon>Hexapoda</taxon>
        <taxon>Insecta</taxon>
        <taxon>Pterygota</taxon>
        <taxon>Neoptera</taxon>
        <taxon>Endopterygota</taxon>
        <taxon>Coleoptera</taxon>
        <taxon>Polyphaga</taxon>
        <taxon>Cucujiformia</taxon>
        <taxon>Curculionidae</taxon>
        <taxon>Scolytinae</taxon>
        <taxon>Hypothenemus</taxon>
    </lineage>
</organism>
<proteinExistence type="predicted"/>
<evidence type="ECO:0000313" key="4">
    <source>
        <dbReference type="Proteomes" id="UP001566132"/>
    </source>
</evidence>
<evidence type="ECO:0000313" key="3">
    <source>
        <dbReference type="EMBL" id="KAL1516927.1"/>
    </source>
</evidence>
<evidence type="ECO:0008006" key="5">
    <source>
        <dbReference type="Google" id="ProtNLM"/>
    </source>
</evidence>
<feature type="coiled-coil region" evidence="1">
    <location>
        <begin position="267"/>
        <end position="294"/>
    </location>
</feature>
<protein>
    <recommendedName>
        <fullName evidence="5">Coiled-coil domain-containing protein</fullName>
    </recommendedName>
</protein>
<gene>
    <name evidence="3" type="ORF">ABEB36_000758</name>
</gene>
<feature type="region of interest" description="Disordered" evidence="2">
    <location>
        <begin position="45"/>
        <end position="68"/>
    </location>
</feature>
<dbReference type="EMBL" id="JBDJPC010000001">
    <property type="protein sequence ID" value="KAL1516927.1"/>
    <property type="molecule type" value="Genomic_DNA"/>
</dbReference>
<sequence>MDVESDISDNSESIQSNVSSISGLSCYGNEFVKLLHLVNPSKYPESYQLQSSTPNKQQQQDDNKKNNLKNNLQDTWQLVEKYKVKAQNVEKEIEFKYSEKIDKLLAINKRLEGELNNANQQIQRLLCNYKGKNDLELYEMNLILEKKLHDVSMEFNRLQQQNIKIQEANNTFELDNQTLKLNLSELVSEQAIKDVSIKNLKEKVSEQHVEIHNLQMHNRELKKKVDFLTNTNAEIMKSKLWYKEQLNQSQNEKMKLHETLIESKNSITNLNQINANLNIDLSKCKNEVDEVRLQALKEKTQLFEKLQNINLNCCNSLPQSIARHDVISSDPPPTSLNEAFSDVKEELFQVKSSVVNKDQKIEKLLQENSSVISQCVVLQQTLKHKEIETELMENSKRELLSKLEFFKSNDQEKLNEILNLKNMIVKLQIELHERNSETNDVKHSIQLVRDQFAKFKENYERIKNELLLKNKEILKLENEKQTLFMNNNWTKCELEQVKQHLIFAEALKKENALLTCDLEKALQRLRTFESEHLKNDELIKDKENIIENYLKQLLEGNNEIETLKLTIKNLAKETEELIEKVNRIQNTADETQTEVDKKERKIAEMQITLHNLKKNYDQGLKSVTIENNTIAQNCEILNDEIKNKDACIRDLKRKLDNLECERRITDDQKAAILINRQKIDYEFLHKNVHNIEIKKFVDVVDMKLKCLDEKLISSINNVQSIRNTSQNKIKELEILLQVQNRDIQEKRKKMDKNNRILLRKVKEHMKGRNSAEKQLNYLQNLYNDLADSQNSLKLQLIAKDQELEISSEFCKRHKMESEKQKNKVLELEKKLITNENCQNCFMYSEIKRKLTYFEILCGELQEKNHHLEEEKHKMNNNIDSLNEKIKQMEIDFSCQQLQYNNILADWEQLKLKYSSQDEEIRNYKNRLLEKENLLLHFSDHNCSLKRNLAKVEETNQCLSNELQESSSNFQCKVEYSQELEQEVVELERQLQQVNEAHKNETTYFQQKLLTFRNQIKELKSNGFFYQRLINDMKLALKSYVDYNKNLQNQLQVCQKSYTPRLDFPNEMPSNEWKIDEHCIRELLEKNKKYSQETPVTEEIQSCLNKLQEEIFSLQNQINNKNSLQK</sequence>
<reference evidence="3 4" key="1">
    <citation type="submission" date="2024-05" db="EMBL/GenBank/DDBJ databases">
        <title>Genetic variation in Jamaican populations of the coffee berry borer (Hypothenemus hampei).</title>
        <authorList>
            <person name="Errbii M."/>
            <person name="Myrie A."/>
        </authorList>
    </citation>
    <scope>NUCLEOTIDE SEQUENCE [LARGE SCALE GENOMIC DNA]</scope>
    <source>
        <strain evidence="3">JA-Hopewell-2020-01-JO</strain>
        <tissue evidence="3">Whole body</tissue>
    </source>
</reference>
<feature type="coiled-coil region" evidence="1">
    <location>
        <begin position="1096"/>
        <end position="1123"/>
    </location>
</feature>
<evidence type="ECO:0000256" key="1">
    <source>
        <dbReference type="SAM" id="Coils"/>
    </source>
</evidence>
<keyword evidence="4" id="KW-1185">Reference proteome</keyword>
<feature type="coiled-coil region" evidence="1">
    <location>
        <begin position="79"/>
        <end position="135"/>
    </location>
</feature>
<keyword evidence="1" id="KW-0175">Coiled coil</keyword>
<name>A0ABD1FCD0_HYPHA</name>